<dbReference type="Proteomes" id="UP000799324">
    <property type="component" value="Unassembled WGS sequence"/>
</dbReference>
<gene>
    <name evidence="2" type="ORF">K491DRAFT_714117</name>
</gene>
<sequence>METAGTGNRIQNDGVPRQVKDITDSMVKLLVGEAPHIQTFHVHKTILTQSSRFFQNAVKPEWTKKEAPIRILEDPQVLEPYIQWLYGNKPDLRSVHPPYVRLYLLGEFLQDRVFQNFVLSGMIARIKLGYVFSIDMINYLYEGTVSRSPARRLLVDAWCWLGSSRVLELNVENLPREFKDELLVRVMYHRREPYLEGEFPWIAQPEMYRHVETSQPNESSSQQIT</sequence>
<name>A0A6A6TDQ7_9PLEO</name>
<dbReference type="PANTHER" id="PTHR47843:SF2">
    <property type="entry name" value="BTB DOMAIN-CONTAINING PROTEIN"/>
    <property type="match status" value="1"/>
</dbReference>
<dbReference type="AlphaFoldDB" id="A0A6A6TDQ7"/>
<evidence type="ECO:0000313" key="3">
    <source>
        <dbReference type="Proteomes" id="UP000799324"/>
    </source>
</evidence>
<dbReference type="OrthoDB" id="3794732at2759"/>
<dbReference type="PANTHER" id="PTHR47843">
    <property type="entry name" value="BTB DOMAIN-CONTAINING PROTEIN-RELATED"/>
    <property type="match status" value="1"/>
</dbReference>
<dbReference type="SUPFAM" id="SSF54695">
    <property type="entry name" value="POZ domain"/>
    <property type="match status" value="1"/>
</dbReference>
<feature type="domain" description="BTB" evidence="1">
    <location>
        <begin position="25"/>
        <end position="94"/>
    </location>
</feature>
<keyword evidence="3" id="KW-1185">Reference proteome</keyword>
<dbReference type="PROSITE" id="PS50097">
    <property type="entry name" value="BTB"/>
    <property type="match status" value="1"/>
</dbReference>
<evidence type="ECO:0000259" key="1">
    <source>
        <dbReference type="PROSITE" id="PS50097"/>
    </source>
</evidence>
<accession>A0A6A6TDQ7</accession>
<dbReference type="CDD" id="cd18186">
    <property type="entry name" value="BTB_POZ_ZBTB_KLHL-like"/>
    <property type="match status" value="1"/>
</dbReference>
<dbReference type="InterPro" id="IPR000210">
    <property type="entry name" value="BTB/POZ_dom"/>
</dbReference>
<dbReference type="Gene3D" id="3.30.710.10">
    <property type="entry name" value="Potassium Channel Kv1.1, Chain A"/>
    <property type="match status" value="1"/>
</dbReference>
<reference evidence="2" key="1">
    <citation type="journal article" date="2020" name="Stud. Mycol.">
        <title>101 Dothideomycetes genomes: a test case for predicting lifestyles and emergence of pathogens.</title>
        <authorList>
            <person name="Haridas S."/>
            <person name="Albert R."/>
            <person name="Binder M."/>
            <person name="Bloem J."/>
            <person name="Labutti K."/>
            <person name="Salamov A."/>
            <person name="Andreopoulos B."/>
            <person name="Baker S."/>
            <person name="Barry K."/>
            <person name="Bills G."/>
            <person name="Bluhm B."/>
            <person name="Cannon C."/>
            <person name="Castanera R."/>
            <person name="Culley D."/>
            <person name="Daum C."/>
            <person name="Ezra D."/>
            <person name="Gonzalez J."/>
            <person name="Henrissat B."/>
            <person name="Kuo A."/>
            <person name="Liang C."/>
            <person name="Lipzen A."/>
            <person name="Lutzoni F."/>
            <person name="Magnuson J."/>
            <person name="Mondo S."/>
            <person name="Nolan M."/>
            <person name="Ohm R."/>
            <person name="Pangilinan J."/>
            <person name="Park H.-J."/>
            <person name="Ramirez L."/>
            <person name="Alfaro M."/>
            <person name="Sun H."/>
            <person name="Tritt A."/>
            <person name="Yoshinaga Y."/>
            <person name="Zwiers L.-H."/>
            <person name="Turgeon B."/>
            <person name="Goodwin S."/>
            <person name="Spatafora J."/>
            <person name="Crous P."/>
            <person name="Grigoriev I."/>
        </authorList>
    </citation>
    <scope>NUCLEOTIDE SEQUENCE</scope>
    <source>
        <strain evidence="2">CBS 122681</strain>
    </source>
</reference>
<evidence type="ECO:0000313" key="2">
    <source>
        <dbReference type="EMBL" id="KAF2657822.1"/>
    </source>
</evidence>
<organism evidence="2 3">
    <name type="scientific">Lophiostoma macrostomum CBS 122681</name>
    <dbReference type="NCBI Taxonomy" id="1314788"/>
    <lineage>
        <taxon>Eukaryota</taxon>
        <taxon>Fungi</taxon>
        <taxon>Dikarya</taxon>
        <taxon>Ascomycota</taxon>
        <taxon>Pezizomycotina</taxon>
        <taxon>Dothideomycetes</taxon>
        <taxon>Pleosporomycetidae</taxon>
        <taxon>Pleosporales</taxon>
        <taxon>Lophiostomataceae</taxon>
        <taxon>Lophiostoma</taxon>
    </lineage>
</organism>
<dbReference type="InterPro" id="IPR011333">
    <property type="entry name" value="SKP1/BTB/POZ_sf"/>
</dbReference>
<proteinExistence type="predicted"/>
<dbReference type="EMBL" id="MU004321">
    <property type="protein sequence ID" value="KAF2657822.1"/>
    <property type="molecule type" value="Genomic_DNA"/>
</dbReference>
<dbReference type="Pfam" id="PF00651">
    <property type="entry name" value="BTB"/>
    <property type="match status" value="1"/>
</dbReference>
<protein>
    <recommendedName>
        <fullName evidence="1">BTB domain-containing protein</fullName>
    </recommendedName>
</protein>